<dbReference type="SUPFAM" id="SSF57667">
    <property type="entry name" value="beta-beta-alpha zinc fingers"/>
    <property type="match status" value="2"/>
</dbReference>
<dbReference type="PROSITE" id="PS50157">
    <property type="entry name" value="ZINC_FINGER_C2H2_2"/>
    <property type="match status" value="3"/>
</dbReference>
<keyword evidence="4 7" id="KW-0863">Zinc-finger</keyword>
<comment type="caution">
    <text evidence="10">The sequence shown here is derived from an EMBL/GenBank/DDBJ whole genome shotgun (WGS) entry which is preliminary data.</text>
</comment>
<dbReference type="PANTHER" id="PTHR23235:SF174">
    <property type="entry name" value="CABUT, ISOFORM A"/>
    <property type="match status" value="1"/>
</dbReference>
<evidence type="ECO:0000256" key="2">
    <source>
        <dbReference type="ARBA" id="ARBA00022723"/>
    </source>
</evidence>
<feature type="compositionally biased region" description="Basic residues" evidence="8">
    <location>
        <begin position="78"/>
        <end position="95"/>
    </location>
</feature>
<organism evidence="10 11">
    <name type="scientific">Dimorphilus gyrociliatus</name>
    <dbReference type="NCBI Taxonomy" id="2664684"/>
    <lineage>
        <taxon>Eukaryota</taxon>
        <taxon>Metazoa</taxon>
        <taxon>Spiralia</taxon>
        <taxon>Lophotrochozoa</taxon>
        <taxon>Annelida</taxon>
        <taxon>Polychaeta</taxon>
        <taxon>Polychaeta incertae sedis</taxon>
        <taxon>Dinophilidae</taxon>
        <taxon>Dimorphilus</taxon>
    </lineage>
</organism>
<dbReference type="PANTHER" id="PTHR23235">
    <property type="entry name" value="KRUEPPEL-LIKE TRANSCRIPTION FACTOR"/>
    <property type="match status" value="1"/>
</dbReference>
<dbReference type="Gene3D" id="3.30.160.60">
    <property type="entry name" value="Classic Zinc Finger"/>
    <property type="match status" value="3"/>
</dbReference>
<feature type="domain" description="C2H2-type" evidence="9">
    <location>
        <begin position="98"/>
        <end position="127"/>
    </location>
</feature>
<keyword evidence="2" id="KW-0479">Metal-binding</keyword>
<evidence type="ECO:0000256" key="8">
    <source>
        <dbReference type="SAM" id="MobiDB-lite"/>
    </source>
</evidence>
<accession>A0A7I8W7X1</accession>
<keyword evidence="3" id="KW-0677">Repeat</keyword>
<keyword evidence="5" id="KW-0862">Zinc</keyword>
<dbReference type="Pfam" id="PF00096">
    <property type="entry name" value="zf-C2H2"/>
    <property type="match status" value="3"/>
</dbReference>
<dbReference type="FunFam" id="3.30.160.60:FF:000018">
    <property type="entry name" value="Krueppel-like factor 15"/>
    <property type="match status" value="1"/>
</dbReference>
<name>A0A7I8W7X1_9ANNE</name>
<evidence type="ECO:0000256" key="6">
    <source>
        <dbReference type="ARBA" id="ARBA00023242"/>
    </source>
</evidence>
<gene>
    <name evidence="10" type="ORF">DGYR_LOCUS11699</name>
</gene>
<evidence type="ECO:0000256" key="7">
    <source>
        <dbReference type="PROSITE-ProRule" id="PRU00042"/>
    </source>
</evidence>
<dbReference type="PROSITE" id="PS00028">
    <property type="entry name" value="ZINC_FINGER_C2H2_1"/>
    <property type="match status" value="3"/>
</dbReference>
<evidence type="ECO:0000256" key="3">
    <source>
        <dbReference type="ARBA" id="ARBA00022737"/>
    </source>
</evidence>
<sequence length="225" mass="25693">MRRRAGKMEFEPDQEMKNAAECLLGLANSRPARPSSLPITNCYPPTASDSDQAVFQIARILTDLTKYKQEEPKEKKLRERKRKSSSSNARRKNAKKTHACPYQFCGKVYGKSSHLKAHQRTHTGERPFECSWPECVKKFARSDELARHYRTHTGEKRFQCPLCEKKFMRSDHLKKHASRHPDFDPDMLKNGLHIINDTLNSDGMSSTTSSIPSPTPSDGNSVKNM</sequence>
<feature type="region of interest" description="Disordered" evidence="8">
    <location>
        <begin position="197"/>
        <end position="225"/>
    </location>
</feature>
<dbReference type="GO" id="GO:0000978">
    <property type="term" value="F:RNA polymerase II cis-regulatory region sequence-specific DNA binding"/>
    <property type="evidence" value="ECO:0007669"/>
    <property type="project" value="TreeGrafter"/>
</dbReference>
<reference evidence="10 11" key="1">
    <citation type="submission" date="2020-08" db="EMBL/GenBank/DDBJ databases">
        <authorList>
            <person name="Hejnol A."/>
        </authorList>
    </citation>
    <scope>NUCLEOTIDE SEQUENCE [LARGE SCALE GENOMIC DNA]</scope>
</reference>
<keyword evidence="6" id="KW-0539">Nucleus</keyword>
<keyword evidence="11" id="KW-1185">Reference proteome</keyword>
<dbReference type="SMART" id="SM00355">
    <property type="entry name" value="ZnF_C2H2"/>
    <property type="match status" value="3"/>
</dbReference>
<dbReference type="EMBL" id="CAJFCJ010000020">
    <property type="protein sequence ID" value="CAD5124107.1"/>
    <property type="molecule type" value="Genomic_DNA"/>
</dbReference>
<evidence type="ECO:0000259" key="9">
    <source>
        <dbReference type="PROSITE" id="PS50157"/>
    </source>
</evidence>
<feature type="domain" description="C2H2-type" evidence="9">
    <location>
        <begin position="128"/>
        <end position="157"/>
    </location>
</feature>
<feature type="region of interest" description="Disordered" evidence="8">
    <location>
        <begin position="69"/>
        <end position="95"/>
    </location>
</feature>
<dbReference type="AlphaFoldDB" id="A0A7I8W7X1"/>
<dbReference type="GO" id="GO:0000981">
    <property type="term" value="F:DNA-binding transcription factor activity, RNA polymerase II-specific"/>
    <property type="evidence" value="ECO:0007669"/>
    <property type="project" value="TreeGrafter"/>
</dbReference>
<comment type="subcellular location">
    <subcellularLocation>
        <location evidence="1">Nucleus</location>
    </subcellularLocation>
</comment>
<proteinExistence type="predicted"/>
<dbReference type="GO" id="GO:0005634">
    <property type="term" value="C:nucleus"/>
    <property type="evidence" value="ECO:0007669"/>
    <property type="project" value="UniProtKB-SubCell"/>
</dbReference>
<protein>
    <submittedName>
        <fullName evidence="10">DgyrCDS12409</fullName>
    </submittedName>
</protein>
<evidence type="ECO:0000256" key="1">
    <source>
        <dbReference type="ARBA" id="ARBA00004123"/>
    </source>
</evidence>
<dbReference type="FunFam" id="3.30.160.60:FF:000926">
    <property type="entry name" value="Kruppel like factor 13"/>
    <property type="match status" value="1"/>
</dbReference>
<dbReference type="GO" id="GO:0008270">
    <property type="term" value="F:zinc ion binding"/>
    <property type="evidence" value="ECO:0007669"/>
    <property type="project" value="UniProtKB-KW"/>
</dbReference>
<feature type="domain" description="C2H2-type" evidence="9">
    <location>
        <begin position="158"/>
        <end position="185"/>
    </location>
</feature>
<evidence type="ECO:0000313" key="11">
    <source>
        <dbReference type="Proteomes" id="UP000549394"/>
    </source>
</evidence>
<evidence type="ECO:0000256" key="5">
    <source>
        <dbReference type="ARBA" id="ARBA00022833"/>
    </source>
</evidence>
<evidence type="ECO:0000313" key="10">
    <source>
        <dbReference type="EMBL" id="CAD5124107.1"/>
    </source>
</evidence>
<evidence type="ECO:0000256" key="4">
    <source>
        <dbReference type="ARBA" id="ARBA00022771"/>
    </source>
</evidence>
<dbReference type="InterPro" id="IPR036236">
    <property type="entry name" value="Znf_C2H2_sf"/>
</dbReference>
<dbReference type="InterPro" id="IPR013087">
    <property type="entry name" value="Znf_C2H2_type"/>
</dbReference>
<dbReference type="Proteomes" id="UP000549394">
    <property type="component" value="Unassembled WGS sequence"/>
</dbReference>
<dbReference type="OrthoDB" id="6365676at2759"/>